<dbReference type="Proteomes" id="UP000005730">
    <property type="component" value="Chromosome"/>
</dbReference>
<evidence type="ECO:0000259" key="3">
    <source>
        <dbReference type="PROSITE" id="PS50977"/>
    </source>
</evidence>
<evidence type="ECO:0000313" key="4">
    <source>
        <dbReference type="EMBL" id="EHM09417.1"/>
    </source>
</evidence>
<dbReference type="eggNOG" id="COG1309">
    <property type="taxonomic scope" value="Bacteria"/>
</dbReference>
<evidence type="ECO:0000256" key="1">
    <source>
        <dbReference type="ARBA" id="ARBA00023125"/>
    </source>
</evidence>
<feature type="DNA-binding region" description="H-T-H motif" evidence="2">
    <location>
        <begin position="26"/>
        <end position="45"/>
    </location>
</feature>
<dbReference type="InterPro" id="IPR009057">
    <property type="entry name" value="Homeodomain-like_sf"/>
</dbReference>
<dbReference type="Gene3D" id="1.10.357.10">
    <property type="entry name" value="Tetracycline Repressor, domain 2"/>
    <property type="match status" value="1"/>
</dbReference>
<dbReference type="HOGENOM" id="CLU_069356_15_11_0"/>
<dbReference type="STRING" id="926567.TheveDRAFT_0237"/>
<sequence>MVSDAKDAIMSSARIIFAQRGYEGAGVDSIVRSAGVSKGAFYWHFHSKFDLFKRVMEDEVDRIVSYLADGSAQGEDVIAMSVRKGEGFLQLLWKERDSLSLWLELRLLAHRGVEGMRDLTGSLRSRMMGEMRRVLAEAGGLPDGMEEVLCILFDGIMFNLWVWFDVEDAVALWRRSCGVLFGGEAL</sequence>
<reference evidence="4 5" key="1">
    <citation type="submission" date="2011-10" db="EMBL/GenBank/DDBJ databases">
        <title>The Noncontiguous Finished genome of Thermanaerovibrio velox DSM 12556.</title>
        <authorList>
            <consortium name="US DOE Joint Genome Institute (JGI-PGF)"/>
            <person name="Lucas S."/>
            <person name="Copeland A."/>
            <person name="Lapidus A."/>
            <person name="Glavina del Rio T."/>
            <person name="Dalin E."/>
            <person name="Tice H."/>
            <person name="Bruce D."/>
            <person name="Goodwin L."/>
            <person name="Pitluck S."/>
            <person name="Peters L."/>
            <person name="Mikhailova N."/>
            <person name="Teshima H."/>
            <person name="Kyrpides N."/>
            <person name="Mavromatis K."/>
            <person name="Ivanova N."/>
            <person name="Markowitz V."/>
            <person name="Cheng J.-F."/>
            <person name="Hugenholtz P."/>
            <person name="Woyke T."/>
            <person name="Wu D."/>
            <person name="Spring S."/>
            <person name="Brambilla E.-M."/>
            <person name="Klenk H.-P."/>
            <person name="Eisen J.A."/>
        </authorList>
    </citation>
    <scope>NUCLEOTIDE SEQUENCE [LARGE SCALE GENOMIC DNA]</scope>
    <source>
        <strain evidence="4 5">DSM 12556</strain>
    </source>
</reference>
<dbReference type="InterPro" id="IPR001647">
    <property type="entry name" value="HTH_TetR"/>
</dbReference>
<dbReference type="GO" id="GO:0003677">
    <property type="term" value="F:DNA binding"/>
    <property type="evidence" value="ECO:0007669"/>
    <property type="project" value="UniProtKB-UniRule"/>
</dbReference>
<dbReference type="OrthoDB" id="9798857at2"/>
<accession>H0UNT1</accession>
<dbReference type="PANTHER" id="PTHR43479:SF11">
    <property type="entry name" value="ACREF_ENVCD OPERON REPRESSOR-RELATED"/>
    <property type="match status" value="1"/>
</dbReference>
<dbReference type="EMBL" id="CM001377">
    <property type="protein sequence ID" value="EHM09417.1"/>
    <property type="molecule type" value="Genomic_DNA"/>
</dbReference>
<keyword evidence="5" id="KW-1185">Reference proteome</keyword>
<dbReference type="PANTHER" id="PTHR43479">
    <property type="entry name" value="ACREF/ENVCD OPERON REPRESSOR-RELATED"/>
    <property type="match status" value="1"/>
</dbReference>
<gene>
    <name evidence="4" type="ORF">TheveDRAFT_0237</name>
</gene>
<proteinExistence type="predicted"/>
<organism evidence="4 5">
    <name type="scientific">Thermanaerovibrio velox DSM 12556</name>
    <dbReference type="NCBI Taxonomy" id="926567"/>
    <lineage>
        <taxon>Bacteria</taxon>
        <taxon>Thermotogati</taxon>
        <taxon>Synergistota</taxon>
        <taxon>Synergistia</taxon>
        <taxon>Synergistales</taxon>
        <taxon>Synergistaceae</taxon>
        <taxon>Thermanaerovibrio</taxon>
    </lineage>
</organism>
<dbReference type="AlphaFoldDB" id="H0UNT1"/>
<dbReference type="InterPro" id="IPR050624">
    <property type="entry name" value="HTH-type_Tx_Regulator"/>
</dbReference>
<dbReference type="SUPFAM" id="SSF46689">
    <property type="entry name" value="Homeodomain-like"/>
    <property type="match status" value="1"/>
</dbReference>
<dbReference type="Pfam" id="PF00440">
    <property type="entry name" value="TetR_N"/>
    <property type="match status" value="1"/>
</dbReference>
<evidence type="ECO:0000256" key="2">
    <source>
        <dbReference type="PROSITE-ProRule" id="PRU00335"/>
    </source>
</evidence>
<dbReference type="PROSITE" id="PS50977">
    <property type="entry name" value="HTH_TETR_2"/>
    <property type="match status" value="1"/>
</dbReference>
<evidence type="ECO:0000313" key="5">
    <source>
        <dbReference type="Proteomes" id="UP000005730"/>
    </source>
</evidence>
<dbReference type="PRINTS" id="PR00455">
    <property type="entry name" value="HTHTETR"/>
</dbReference>
<feature type="domain" description="HTH tetR-type" evidence="3">
    <location>
        <begin position="3"/>
        <end position="63"/>
    </location>
</feature>
<keyword evidence="1 2" id="KW-0238">DNA-binding</keyword>
<name>H0UNT1_9BACT</name>
<protein>
    <submittedName>
        <fullName evidence="4">Transcriptional regulator</fullName>
    </submittedName>
</protein>